<organism evidence="4 5">
    <name type="scientific">Actinokineospora cianjurensis</name>
    <dbReference type="NCBI Taxonomy" id="585224"/>
    <lineage>
        <taxon>Bacteria</taxon>
        <taxon>Bacillati</taxon>
        <taxon>Actinomycetota</taxon>
        <taxon>Actinomycetes</taxon>
        <taxon>Pseudonocardiales</taxon>
        <taxon>Pseudonocardiaceae</taxon>
        <taxon>Actinokineospora</taxon>
    </lineage>
</organism>
<dbReference type="InterPro" id="IPR011990">
    <property type="entry name" value="TPR-like_helical_dom_sf"/>
</dbReference>
<dbReference type="AlphaFoldDB" id="A0A421AYM7"/>
<dbReference type="EMBL" id="RCDD01000005">
    <property type="protein sequence ID" value="RLK54967.1"/>
    <property type="molecule type" value="Genomic_DNA"/>
</dbReference>
<dbReference type="PROSITE" id="PS50043">
    <property type="entry name" value="HTH_LUXR_2"/>
    <property type="match status" value="1"/>
</dbReference>
<proteinExistence type="predicted"/>
<dbReference type="PANTHER" id="PTHR16305:SF35">
    <property type="entry name" value="TRANSCRIPTIONAL ACTIVATOR DOMAIN"/>
    <property type="match status" value="1"/>
</dbReference>
<accession>A0A421AYM7</accession>
<dbReference type="SMART" id="SM00421">
    <property type="entry name" value="HTH_LUXR"/>
    <property type="match status" value="1"/>
</dbReference>
<keyword evidence="2" id="KW-0067">ATP-binding</keyword>
<keyword evidence="5" id="KW-1185">Reference proteome</keyword>
<dbReference type="InterPro" id="IPR036388">
    <property type="entry name" value="WH-like_DNA-bd_sf"/>
</dbReference>
<dbReference type="GO" id="GO:0006355">
    <property type="term" value="P:regulation of DNA-templated transcription"/>
    <property type="evidence" value="ECO:0007669"/>
    <property type="project" value="InterPro"/>
</dbReference>
<dbReference type="InterPro" id="IPR027417">
    <property type="entry name" value="P-loop_NTPase"/>
</dbReference>
<dbReference type="Proteomes" id="UP000282454">
    <property type="component" value="Unassembled WGS sequence"/>
</dbReference>
<dbReference type="InterPro" id="IPR016032">
    <property type="entry name" value="Sig_transdc_resp-reg_C-effctor"/>
</dbReference>
<evidence type="ECO:0000256" key="2">
    <source>
        <dbReference type="ARBA" id="ARBA00022840"/>
    </source>
</evidence>
<dbReference type="InterPro" id="IPR000792">
    <property type="entry name" value="Tscrpt_reg_LuxR_C"/>
</dbReference>
<evidence type="ECO:0000313" key="5">
    <source>
        <dbReference type="Proteomes" id="UP000282454"/>
    </source>
</evidence>
<dbReference type="PRINTS" id="PR00038">
    <property type="entry name" value="HTHLUXR"/>
</dbReference>
<dbReference type="PROSITE" id="PS00622">
    <property type="entry name" value="HTH_LUXR_1"/>
    <property type="match status" value="1"/>
</dbReference>
<dbReference type="SUPFAM" id="SSF52540">
    <property type="entry name" value="P-loop containing nucleoside triphosphate hydrolases"/>
    <property type="match status" value="1"/>
</dbReference>
<comment type="caution">
    <text evidence="4">The sequence shown here is derived from an EMBL/GenBank/DDBJ whole genome shotgun (WGS) entry which is preliminary data.</text>
</comment>
<dbReference type="Pfam" id="PF13191">
    <property type="entry name" value="AAA_16"/>
    <property type="match status" value="1"/>
</dbReference>
<dbReference type="InterPro" id="IPR041664">
    <property type="entry name" value="AAA_16"/>
</dbReference>
<gene>
    <name evidence="4" type="ORF">CLV68_5358</name>
</gene>
<dbReference type="GO" id="GO:0005524">
    <property type="term" value="F:ATP binding"/>
    <property type="evidence" value="ECO:0007669"/>
    <property type="project" value="UniProtKB-KW"/>
</dbReference>
<feature type="domain" description="HTH luxR-type" evidence="3">
    <location>
        <begin position="910"/>
        <end position="973"/>
    </location>
</feature>
<evidence type="ECO:0000259" key="3">
    <source>
        <dbReference type="PROSITE" id="PS50043"/>
    </source>
</evidence>
<dbReference type="PANTHER" id="PTHR16305">
    <property type="entry name" value="TESTICULAR SOLUBLE ADENYLYL CYCLASE"/>
    <property type="match status" value="1"/>
</dbReference>
<evidence type="ECO:0000313" key="4">
    <source>
        <dbReference type="EMBL" id="RLK54967.1"/>
    </source>
</evidence>
<dbReference type="Gene3D" id="1.10.10.10">
    <property type="entry name" value="Winged helix-like DNA-binding domain superfamily/Winged helix DNA-binding domain"/>
    <property type="match status" value="1"/>
</dbReference>
<evidence type="ECO:0000256" key="1">
    <source>
        <dbReference type="ARBA" id="ARBA00022741"/>
    </source>
</evidence>
<dbReference type="GO" id="GO:0003677">
    <property type="term" value="F:DNA binding"/>
    <property type="evidence" value="ECO:0007669"/>
    <property type="project" value="InterPro"/>
</dbReference>
<dbReference type="SUPFAM" id="SSF46894">
    <property type="entry name" value="C-terminal effector domain of the bipartite response regulators"/>
    <property type="match status" value="1"/>
</dbReference>
<dbReference type="GO" id="GO:0004016">
    <property type="term" value="F:adenylate cyclase activity"/>
    <property type="evidence" value="ECO:0007669"/>
    <property type="project" value="TreeGrafter"/>
</dbReference>
<dbReference type="Gene3D" id="1.25.40.10">
    <property type="entry name" value="Tetratricopeptide repeat domain"/>
    <property type="match status" value="1"/>
</dbReference>
<dbReference type="CDD" id="cd06170">
    <property type="entry name" value="LuxR_C_like"/>
    <property type="match status" value="1"/>
</dbReference>
<sequence length="973" mass="103506">MIEYVPGKWDSMAAGNEYRSPFGLGMLRRMGYLAGRGPECGPAAARRVWVRPGTAAPVARDRELAAVTEAAKWPPSLVLVEGIAGVGKSALVAELARRQGVEHWVATRRCDPSRDRAPFGVLVDLLSTYPRAFGPLGPAAGAVRAHLPELTDRLPPSPARPSGGVVAAGFREVIGALGRVTLVVEDAQWVDRWSLRVLRAVVDHPPAGLTLVLTYRPEQVGPGGPLGARPGRMTRTRVVVEPLGRDGVGRVAAQVVGPVSDAVAAALWRRTGGLPFAVAELVGAVRDPGALRHADEAAAERVLGRVPVPWSVRDEMADQLRGLWGAAASLVHAAAVVAAPASPAVLGEVAGVDGVEVARLVRRAVLVETDAGIAFRYPLARQAVYESLPGGERRRLHERALAVLGERWPARRLATHARGAGALSEWLRHGVRAAEEAMAAGRDDIAVGWLTELVAEPALPADDLARLVTVLCGHGLRGARHRELIPVLERLFTDQRLSERVRAEVAIGLGLLLMRAPGDLPRADLKIRTAVRTTGVAGTWSLRGVAIFGMPYLGNRSVEECRRWQGLVFDRIDAMPPGPQRTTLLASTLQSRLTLGDAGIADLEDLLPSRVDPDDSEHLRQLGRARCNLADVCAWLGHYDHARALLADGLRGVESAPYVRSTGLGTEARLDWLAGRWSGLDDRAEAIVAANPGALPVTGEVRLVQGWLALAAGDTARAEACLRDTGLADPESAVTPVVLAAIAALSSVALDRGDVRTACTHIDSGAEILRRQRVWAWSGDLVPAAVPAYAAADRLDDARRLVDQTAAGIATLDGPYLSVSLAAAYAHLAAATNPPEVVAPLYTAAAAQHQELGLPYLAATLTERAALLGAPHSFLELAKTYEGIGAVIAAARCRHHARRAGTPMPSTRGRRGYGRALSPREAEIARLLADGRTNREIAETLFLSRRTVEDHVANILRKHGALSRAAYVSRHGS</sequence>
<dbReference type="Pfam" id="PF00196">
    <property type="entry name" value="GerE"/>
    <property type="match status" value="1"/>
</dbReference>
<keyword evidence="1" id="KW-0547">Nucleotide-binding</keyword>
<reference evidence="4 5" key="1">
    <citation type="submission" date="2018-10" db="EMBL/GenBank/DDBJ databases">
        <title>Genomic Encyclopedia of Archaeal and Bacterial Type Strains, Phase II (KMG-II): from individual species to whole genera.</title>
        <authorList>
            <person name="Goeker M."/>
        </authorList>
    </citation>
    <scope>NUCLEOTIDE SEQUENCE [LARGE SCALE GENOMIC DNA]</scope>
    <source>
        <strain evidence="4 5">DSM 45657</strain>
    </source>
</reference>
<name>A0A421AYM7_9PSEU</name>
<dbReference type="GO" id="GO:0005737">
    <property type="term" value="C:cytoplasm"/>
    <property type="evidence" value="ECO:0007669"/>
    <property type="project" value="TreeGrafter"/>
</dbReference>
<protein>
    <submittedName>
        <fullName evidence="4">AAA ATPase-like protein</fullName>
    </submittedName>
</protein>